<dbReference type="GO" id="GO:0008745">
    <property type="term" value="F:N-acetylmuramoyl-L-alanine amidase activity"/>
    <property type="evidence" value="ECO:0007669"/>
    <property type="project" value="InterPro"/>
</dbReference>
<dbReference type="SUPFAM" id="SSF53187">
    <property type="entry name" value="Zn-dependent exopeptidases"/>
    <property type="match status" value="1"/>
</dbReference>
<comment type="caution">
    <text evidence="4">The sequence shown here is derived from an EMBL/GenBank/DDBJ whole genome shotgun (WGS) entry which is preliminary data.</text>
</comment>
<keyword evidence="1" id="KW-0378">Hydrolase</keyword>
<dbReference type="GO" id="GO:0030288">
    <property type="term" value="C:outer membrane-bounded periplasmic space"/>
    <property type="evidence" value="ECO:0007669"/>
    <property type="project" value="TreeGrafter"/>
</dbReference>
<name>A0A109N182_9BACI</name>
<keyword evidence="5" id="KW-1185">Reference proteome</keyword>
<dbReference type="Gene3D" id="3.40.630.40">
    <property type="entry name" value="Zn-dependent exopeptidases"/>
    <property type="match status" value="1"/>
</dbReference>
<dbReference type="PANTHER" id="PTHR30404">
    <property type="entry name" value="N-ACETYLMURAMOYL-L-ALANINE AMIDASE"/>
    <property type="match status" value="1"/>
</dbReference>
<evidence type="ECO:0000256" key="1">
    <source>
        <dbReference type="ARBA" id="ARBA00022801"/>
    </source>
</evidence>
<accession>A0A109N182</accession>
<protein>
    <submittedName>
        <fullName evidence="4">N-acetylmuramoyl-L-alanine amidase</fullName>
    </submittedName>
</protein>
<feature type="domain" description="MurNAc-LAA" evidence="3">
    <location>
        <begin position="115"/>
        <end position="226"/>
    </location>
</feature>
<dbReference type="EMBL" id="LNNH01000011">
    <property type="protein sequence ID" value="KWW21609.1"/>
    <property type="molecule type" value="Genomic_DNA"/>
</dbReference>
<dbReference type="GO" id="GO:0009253">
    <property type="term" value="P:peptidoglycan catabolic process"/>
    <property type="evidence" value="ECO:0007669"/>
    <property type="project" value="InterPro"/>
</dbReference>
<feature type="transmembrane region" description="Helical" evidence="2">
    <location>
        <begin position="7"/>
        <end position="26"/>
    </location>
</feature>
<evidence type="ECO:0000259" key="3">
    <source>
        <dbReference type="SMART" id="SM00646"/>
    </source>
</evidence>
<dbReference type="InterPro" id="IPR050695">
    <property type="entry name" value="N-acetylmuramoyl_amidase_3"/>
</dbReference>
<keyword evidence="2" id="KW-0812">Transmembrane</keyword>
<evidence type="ECO:0000313" key="4">
    <source>
        <dbReference type="EMBL" id="KWW21609.1"/>
    </source>
</evidence>
<proteinExistence type="predicted"/>
<evidence type="ECO:0000313" key="5">
    <source>
        <dbReference type="Proteomes" id="UP000064189"/>
    </source>
</evidence>
<dbReference type="NCBIfam" id="TIGR02883">
    <property type="entry name" value="spore_cwlD"/>
    <property type="match status" value="1"/>
</dbReference>
<reference evidence="4 5" key="1">
    <citation type="submission" date="2015-11" db="EMBL/GenBank/DDBJ databases">
        <title>Genome Sequence of Bacillus simplex strain VanAntwerpen2.</title>
        <authorList>
            <person name="Couger M.B."/>
        </authorList>
    </citation>
    <scope>NUCLEOTIDE SEQUENCE [LARGE SCALE GENOMIC DNA]</scope>
    <source>
        <strain evidence="4 5">VanAntwerpen02</strain>
    </source>
</reference>
<sequence>MRRKLKYTGIAMGLFVLFLIVTFKFVEDDSWDSWNLPLAGKVIVLDAGHGGMDGGANVQEVMEKEIALSVSLKVRDYLQEQGALVIMTREKDEDLAQRNTKGIRQRKQEDLRNRVEMINDSEADLFLSIHLNSFPSASSKGAQTFYTKRYEENEQVAKFIQTEIIRNLENTKRDAKTINHVYLMNYAKKPGALVEIGFLSNDEERGRLISDKYQEKIASSIYMGILRYFTEEKLADEE</sequence>
<dbReference type="SMART" id="SM00646">
    <property type="entry name" value="Ami_3"/>
    <property type="match status" value="1"/>
</dbReference>
<dbReference type="CDD" id="cd02696">
    <property type="entry name" value="MurNAc-LAA"/>
    <property type="match status" value="1"/>
</dbReference>
<evidence type="ECO:0000256" key="2">
    <source>
        <dbReference type="SAM" id="Phobius"/>
    </source>
</evidence>
<dbReference type="InterPro" id="IPR002508">
    <property type="entry name" value="MurNAc-LAA_cat"/>
</dbReference>
<keyword evidence="2" id="KW-1133">Transmembrane helix</keyword>
<dbReference type="PANTHER" id="PTHR30404:SF0">
    <property type="entry name" value="N-ACETYLMURAMOYL-L-ALANINE AMIDASE AMIC"/>
    <property type="match status" value="1"/>
</dbReference>
<dbReference type="InterPro" id="IPR014234">
    <property type="entry name" value="Spore_CwlD"/>
</dbReference>
<dbReference type="AlphaFoldDB" id="A0A109N182"/>
<dbReference type="Pfam" id="PF01520">
    <property type="entry name" value="Amidase_3"/>
    <property type="match status" value="1"/>
</dbReference>
<organism evidence="4 5">
    <name type="scientific">Peribacillus simplex</name>
    <dbReference type="NCBI Taxonomy" id="1478"/>
    <lineage>
        <taxon>Bacteria</taxon>
        <taxon>Bacillati</taxon>
        <taxon>Bacillota</taxon>
        <taxon>Bacilli</taxon>
        <taxon>Bacillales</taxon>
        <taxon>Bacillaceae</taxon>
        <taxon>Peribacillus</taxon>
    </lineage>
</organism>
<gene>
    <name evidence="4" type="ORF">AS888_14020</name>
</gene>
<dbReference type="RefSeq" id="WP_061141117.1">
    <property type="nucleotide sequence ID" value="NZ_LNNH01000011.1"/>
</dbReference>
<dbReference type="Proteomes" id="UP000064189">
    <property type="component" value="Unassembled WGS sequence"/>
</dbReference>
<keyword evidence="2" id="KW-0472">Membrane</keyword>